<evidence type="ECO:0000313" key="5">
    <source>
        <dbReference type="Proteomes" id="UP000016943"/>
    </source>
</evidence>
<protein>
    <recommendedName>
        <fullName evidence="6">Methyltransferase type 11 domain-containing protein</fullName>
    </recommendedName>
</protein>
<dbReference type="InterPro" id="IPR029063">
    <property type="entry name" value="SAM-dependent_MTases_sf"/>
</dbReference>
<dbReference type="GeneID" id="78249207"/>
<keyword evidence="5" id="KW-1185">Reference proteome</keyword>
<dbReference type="PANTHER" id="PTHR43464:SF19">
    <property type="entry name" value="UBIQUINONE BIOSYNTHESIS O-METHYLTRANSFERASE, MITOCHONDRIAL"/>
    <property type="match status" value="1"/>
</dbReference>
<evidence type="ECO:0000313" key="4">
    <source>
        <dbReference type="EMBL" id="AGU14511.1"/>
    </source>
</evidence>
<dbReference type="STRING" id="1348662.CARG_01700"/>
<dbReference type="EMBL" id="CP006365">
    <property type="protein sequence ID" value="AGU14511.1"/>
    <property type="molecule type" value="Genomic_DNA"/>
</dbReference>
<accession>U3GX10</accession>
<reference evidence="4 5" key="1">
    <citation type="journal article" date="2013" name="Genome Announc.">
        <title>Whole-Genome Sequence of the Clinical Strain Corynebacterium argentoratense DSM 44202, Isolated from a Human Throat Specimen.</title>
        <authorList>
            <person name="Bomholt C."/>
            <person name="Glaub A."/>
            <person name="Gravermann K."/>
            <person name="Albersmeier A."/>
            <person name="Brinkrolf K."/>
            <person name="Ruckert C."/>
            <person name="Tauch A."/>
        </authorList>
    </citation>
    <scope>NUCLEOTIDE SEQUENCE [LARGE SCALE GENOMIC DNA]</scope>
    <source>
        <strain evidence="4">DSM 44202</strain>
    </source>
</reference>
<gene>
    <name evidence="4" type="ORF">CARG_01700</name>
</gene>
<dbReference type="PANTHER" id="PTHR43464">
    <property type="entry name" value="METHYLTRANSFERASE"/>
    <property type="match status" value="1"/>
</dbReference>
<dbReference type="Proteomes" id="UP000016943">
    <property type="component" value="Chromosome"/>
</dbReference>
<dbReference type="OrthoDB" id="189743at2"/>
<evidence type="ECO:0000256" key="3">
    <source>
        <dbReference type="ARBA" id="ARBA00022691"/>
    </source>
</evidence>
<dbReference type="CDD" id="cd02440">
    <property type="entry name" value="AdoMet_MTases"/>
    <property type="match status" value="1"/>
</dbReference>
<dbReference type="Gene3D" id="3.40.50.150">
    <property type="entry name" value="Vaccinia Virus protein VP39"/>
    <property type="match status" value="1"/>
</dbReference>
<sequence>MTNFDEEAPQWDTPIRLERTRALAAQMLSQMSPLPGGPDGVTVVDLGCGTGVLGSSFARGLVDARGGDCSVTVVGVDPSAQMRERASERGLLVVDSLEVAQQFAPVDVIVSSMAFHHIDDVAGALASCTALLRPGGWLFVADLDEGQEFFHAHLDTPIDGFNRDGFVEALESAGLSGVTIDDGFVGSKPDHADSTISHAYTVFLASARALAGQ</sequence>
<dbReference type="eggNOG" id="COG0500">
    <property type="taxonomic scope" value="Bacteria"/>
</dbReference>
<dbReference type="PATRIC" id="fig|1348662.3.peg.333"/>
<proteinExistence type="predicted"/>
<dbReference type="KEGG" id="caz:CARG_01700"/>
<evidence type="ECO:0008006" key="6">
    <source>
        <dbReference type="Google" id="ProtNLM"/>
    </source>
</evidence>
<dbReference type="AlphaFoldDB" id="U3GX10"/>
<organism evidence="4 5">
    <name type="scientific">Corynebacterium argentoratense DSM 44202</name>
    <dbReference type="NCBI Taxonomy" id="1348662"/>
    <lineage>
        <taxon>Bacteria</taxon>
        <taxon>Bacillati</taxon>
        <taxon>Actinomycetota</taxon>
        <taxon>Actinomycetes</taxon>
        <taxon>Mycobacteriales</taxon>
        <taxon>Corynebacteriaceae</taxon>
        <taxon>Corynebacterium</taxon>
    </lineage>
</organism>
<name>U3GX10_9CORY</name>
<evidence type="ECO:0000256" key="2">
    <source>
        <dbReference type="ARBA" id="ARBA00022679"/>
    </source>
</evidence>
<keyword evidence="2" id="KW-0808">Transferase</keyword>
<dbReference type="Pfam" id="PF13489">
    <property type="entry name" value="Methyltransf_23"/>
    <property type="match status" value="1"/>
</dbReference>
<keyword evidence="1" id="KW-0489">Methyltransferase</keyword>
<dbReference type="GO" id="GO:0032259">
    <property type="term" value="P:methylation"/>
    <property type="evidence" value="ECO:0007669"/>
    <property type="project" value="UniProtKB-KW"/>
</dbReference>
<dbReference type="GO" id="GO:0008168">
    <property type="term" value="F:methyltransferase activity"/>
    <property type="evidence" value="ECO:0007669"/>
    <property type="project" value="UniProtKB-KW"/>
</dbReference>
<dbReference type="SUPFAM" id="SSF53335">
    <property type="entry name" value="S-adenosyl-L-methionine-dependent methyltransferases"/>
    <property type="match status" value="1"/>
</dbReference>
<dbReference type="RefSeq" id="WP_020975649.1">
    <property type="nucleotide sequence ID" value="NC_022198.1"/>
</dbReference>
<dbReference type="HOGENOM" id="CLU_037990_1_2_11"/>
<keyword evidence="3" id="KW-0949">S-adenosyl-L-methionine</keyword>
<evidence type="ECO:0000256" key="1">
    <source>
        <dbReference type="ARBA" id="ARBA00022603"/>
    </source>
</evidence>